<dbReference type="PANTHER" id="PTHR24399:SF73">
    <property type="entry name" value="ZINC FINGER PROTEIN 572"/>
    <property type="match status" value="1"/>
</dbReference>
<evidence type="ECO:0000256" key="3">
    <source>
        <dbReference type="ARBA" id="ARBA00006991"/>
    </source>
</evidence>
<dbReference type="GO" id="GO:0005654">
    <property type="term" value="C:nucleoplasm"/>
    <property type="evidence" value="ECO:0007669"/>
    <property type="project" value="TreeGrafter"/>
</dbReference>
<evidence type="ECO:0000256" key="6">
    <source>
        <dbReference type="ARBA" id="ARBA00022771"/>
    </source>
</evidence>
<feature type="compositionally biased region" description="Basic and acidic residues" evidence="13">
    <location>
        <begin position="44"/>
        <end position="58"/>
    </location>
</feature>
<feature type="domain" description="C2H2-type" evidence="14">
    <location>
        <begin position="747"/>
        <end position="774"/>
    </location>
</feature>
<keyword evidence="5" id="KW-0677">Repeat</keyword>
<dbReference type="InterPro" id="IPR013087">
    <property type="entry name" value="Znf_C2H2_type"/>
</dbReference>
<keyword evidence="16" id="KW-1185">Reference proteome</keyword>
<dbReference type="GO" id="GO:0001227">
    <property type="term" value="F:DNA-binding transcription repressor activity, RNA polymerase II-specific"/>
    <property type="evidence" value="ECO:0007669"/>
    <property type="project" value="TreeGrafter"/>
</dbReference>
<dbReference type="GO" id="GO:0001817">
    <property type="term" value="P:regulation of cytokine production"/>
    <property type="evidence" value="ECO:0007669"/>
    <property type="project" value="TreeGrafter"/>
</dbReference>
<feature type="domain" description="C2H2-type" evidence="14">
    <location>
        <begin position="196"/>
        <end position="223"/>
    </location>
</feature>
<feature type="domain" description="KRAB" evidence="15">
    <location>
        <begin position="521"/>
        <end position="592"/>
    </location>
</feature>
<evidence type="ECO:0000256" key="12">
    <source>
        <dbReference type="PROSITE-ProRule" id="PRU00042"/>
    </source>
</evidence>
<sequence>MDKCPGCQGKGTSQLCVPNASSPATTTIPHGSTDSPGICGLRESANETSEHPEMGKEDAYSEVKVKVDYCDTMRKEERKHPSKGRSHSGLLQGENSNEIPLHEKIYIEDNRNEGTASEENFSNNSDVNMHLKTGKREKKYKCLECGKIFSQRGNLTSHQRIHTKEKPYQCKVCEKSFSQQGSLKYHQRIHTGEKPYQCPECEKSFTQHGSLKLHQRIHTGEKPYKCLECGKSFSVRVSLTVHQRIHTGEKPYKCLECGESFSMRAKLTVHQRIHTEEKPYKCHECGNSFSQHDSLTEHQRIHTGEQPHKCLECGKSFHQSESLTHHHRVHVGENSDNNNIQFICPPSGQLNTHSEQLTIVIPSQSVIIMPPITITLKDRERLPSTSLYAPGIRTLSHELSDRIPPKLQRGPPLSFPPPGTGQATPLPKEKPEEREAASPQPPTGKRSRARVAAGGGAGLVRSLPAVPPSLRGLRPLLSRSSTCCIPGSSGSSTKTPLAASLLSPPCGEGERPAMQPAQGRVSFEEVAVYFTQGEWSLLSPAQRALYKEVMLENFGTVASLGPEVAKPDLISRLEGEEEPFLQISDAEEGLADSLWGSANETSESPVMDKGVTYSEVKVKVEYCDTPSEEERKHPSKGRRHSGLLQGGLWESANETSEHPEMGGEDTYSEVKVKVEYCDTPSEEEGKHPSKGRSHSGLLQGENSHEIPLHGKMYIEGNRNEGTTSEEKFSNKSEVNMNWKNGKREKKYKCLECGKIFSRSGHLKSHQRIHTGKKPFKCLECGRSFSQYGSLTCHQRIHTGEKPYQCKVCEKSFSQYGSLKCHQRIHTGEKLYQCPECEKSFSQHGSLKCHQRIHTGEKPYKCLECGKSFRVRVNLTVHQRIHTGEKPYKCLECGKAFGDSRSLTCHQIMHSGEKPYKCLECGASFSMRRKLTVHQRIHRKEKPYKCLECGNSFSQQGSLTEHQRIHTGEKPYKCLECGKSFHRSGSLTHHQRIHVRENSANNNNIQFVCHPSGQLNTHSEQFTIVIPSQSIIFMPPITITL</sequence>
<evidence type="ECO:0000256" key="9">
    <source>
        <dbReference type="ARBA" id="ARBA00023125"/>
    </source>
</evidence>
<dbReference type="InterPro" id="IPR036051">
    <property type="entry name" value="KRAB_dom_sf"/>
</dbReference>
<keyword evidence="10" id="KW-0804">Transcription</keyword>
<feature type="region of interest" description="Disordered" evidence="13">
    <location>
        <begin position="399"/>
        <end position="453"/>
    </location>
</feature>
<evidence type="ECO:0000256" key="4">
    <source>
        <dbReference type="ARBA" id="ARBA00022723"/>
    </source>
</evidence>
<dbReference type="FunFam" id="3.30.160.60:FF:000015">
    <property type="entry name" value="Zinc finger protein 569"/>
    <property type="match status" value="1"/>
</dbReference>
<dbReference type="RefSeq" id="XP_054832722.1">
    <property type="nucleotide sequence ID" value="XM_054976747.1"/>
</dbReference>
<feature type="domain" description="C2H2-type" evidence="14">
    <location>
        <begin position="224"/>
        <end position="251"/>
    </location>
</feature>
<dbReference type="SMART" id="SM00349">
    <property type="entry name" value="KRAB"/>
    <property type="match status" value="1"/>
</dbReference>
<dbReference type="SUPFAM" id="SSF57667">
    <property type="entry name" value="beta-beta-alpha zinc fingers"/>
    <property type="match status" value="9"/>
</dbReference>
<dbReference type="FunFam" id="3.30.160.60:FF:002090">
    <property type="entry name" value="Zinc finger protein 473"/>
    <property type="match status" value="1"/>
</dbReference>
<feature type="domain" description="C2H2-type" evidence="14">
    <location>
        <begin position="915"/>
        <end position="942"/>
    </location>
</feature>
<dbReference type="Pfam" id="PF00096">
    <property type="entry name" value="zf-C2H2"/>
    <property type="match status" value="13"/>
</dbReference>
<feature type="compositionally biased region" description="Polar residues" evidence="13">
    <location>
        <begin position="10"/>
        <end position="35"/>
    </location>
</feature>
<dbReference type="Gene3D" id="3.30.160.60">
    <property type="entry name" value="Classic Zinc Finger"/>
    <property type="match status" value="16"/>
</dbReference>
<feature type="domain" description="C2H2-type" evidence="14">
    <location>
        <begin position="280"/>
        <end position="307"/>
    </location>
</feature>
<feature type="domain" description="C2H2-type" evidence="14">
    <location>
        <begin position="803"/>
        <end position="830"/>
    </location>
</feature>
<feature type="domain" description="C2H2-type" evidence="14">
    <location>
        <begin position="168"/>
        <end position="195"/>
    </location>
</feature>
<dbReference type="InterPro" id="IPR001909">
    <property type="entry name" value="KRAB"/>
</dbReference>
<dbReference type="Pfam" id="PF13465">
    <property type="entry name" value="zf-H2C2_2"/>
    <property type="match status" value="1"/>
</dbReference>
<evidence type="ECO:0000256" key="8">
    <source>
        <dbReference type="ARBA" id="ARBA00023015"/>
    </source>
</evidence>
<evidence type="ECO:0000256" key="2">
    <source>
        <dbReference type="ARBA" id="ARBA00004123"/>
    </source>
</evidence>
<feature type="region of interest" description="Disordered" evidence="13">
    <location>
        <begin position="624"/>
        <end position="646"/>
    </location>
</feature>
<organism evidence="16 17">
    <name type="scientific">Eublepharis macularius</name>
    <name type="common">Leopard gecko</name>
    <name type="synonym">Cyrtodactylus macularius</name>
    <dbReference type="NCBI Taxonomy" id="481883"/>
    <lineage>
        <taxon>Eukaryota</taxon>
        <taxon>Metazoa</taxon>
        <taxon>Chordata</taxon>
        <taxon>Craniata</taxon>
        <taxon>Vertebrata</taxon>
        <taxon>Euteleostomi</taxon>
        <taxon>Lepidosauria</taxon>
        <taxon>Squamata</taxon>
        <taxon>Bifurcata</taxon>
        <taxon>Gekkota</taxon>
        <taxon>Eublepharidae</taxon>
        <taxon>Eublepharinae</taxon>
        <taxon>Eublepharis</taxon>
    </lineage>
</organism>
<dbReference type="FunFam" id="3.30.160.60:FF:001430">
    <property type="entry name" value="Uncharacterized protein"/>
    <property type="match status" value="1"/>
</dbReference>
<dbReference type="GO" id="GO:0002682">
    <property type="term" value="P:regulation of immune system process"/>
    <property type="evidence" value="ECO:0007669"/>
    <property type="project" value="TreeGrafter"/>
</dbReference>
<keyword evidence="6 12" id="KW-0863">Zinc-finger</keyword>
<dbReference type="GO" id="GO:0008270">
    <property type="term" value="F:zinc ion binding"/>
    <property type="evidence" value="ECO:0007669"/>
    <property type="project" value="UniProtKB-KW"/>
</dbReference>
<dbReference type="Proteomes" id="UP001190640">
    <property type="component" value="Chromosome 4"/>
</dbReference>
<name>A0AA97J7Y5_EUBMA</name>
<accession>A0AA97J7Y5</accession>
<reference evidence="17" key="1">
    <citation type="submission" date="2025-08" db="UniProtKB">
        <authorList>
            <consortium name="RefSeq"/>
        </authorList>
    </citation>
    <scope>IDENTIFICATION</scope>
    <source>
        <tissue evidence="17">Blood</tissue>
    </source>
</reference>
<proteinExistence type="inferred from homology"/>
<comment type="subcellular location">
    <subcellularLocation>
        <location evidence="2">Nucleus</location>
    </subcellularLocation>
</comment>
<feature type="region of interest" description="Disordered" evidence="13">
    <location>
        <begin position="1"/>
        <end position="58"/>
    </location>
</feature>
<feature type="domain" description="C2H2-type" evidence="14">
    <location>
        <begin position="971"/>
        <end position="998"/>
    </location>
</feature>
<gene>
    <name evidence="17" type="primary">LOC129328005</name>
</gene>
<feature type="region of interest" description="Disordered" evidence="13">
    <location>
        <begin position="679"/>
        <end position="702"/>
    </location>
</feature>
<dbReference type="FunFam" id="3.30.160.60:FF:000396">
    <property type="entry name" value="Zinc finger protein"/>
    <property type="match status" value="1"/>
</dbReference>
<dbReference type="GeneID" id="129328005"/>
<evidence type="ECO:0000259" key="14">
    <source>
        <dbReference type="PROSITE" id="PS50157"/>
    </source>
</evidence>
<dbReference type="InterPro" id="IPR036236">
    <property type="entry name" value="Znf_C2H2_sf"/>
</dbReference>
<evidence type="ECO:0000256" key="1">
    <source>
        <dbReference type="ARBA" id="ARBA00003767"/>
    </source>
</evidence>
<keyword evidence="8" id="KW-0805">Transcription regulation</keyword>
<dbReference type="FunFam" id="3.30.160.60:FF:002343">
    <property type="entry name" value="Zinc finger protein 33A"/>
    <property type="match status" value="10"/>
</dbReference>
<keyword evidence="11" id="KW-0539">Nucleus</keyword>
<evidence type="ECO:0000313" key="17">
    <source>
        <dbReference type="RefSeq" id="XP_054832722.1"/>
    </source>
</evidence>
<feature type="domain" description="C2H2-type" evidence="14">
    <location>
        <begin position="308"/>
        <end position="335"/>
    </location>
</feature>
<dbReference type="PROSITE" id="PS50157">
    <property type="entry name" value="ZINC_FINGER_C2H2_2"/>
    <property type="match status" value="16"/>
</dbReference>
<dbReference type="FunFam" id="3.30.160.60:FF:000176">
    <property type="entry name" value="zinc finger protein 70"/>
    <property type="match status" value="1"/>
</dbReference>
<comment type="similarity">
    <text evidence="3">Belongs to the krueppel C2H2-type zinc-finger protein family.</text>
</comment>
<dbReference type="SUPFAM" id="SSF109640">
    <property type="entry name" value="KRAB domain (Kruppel-associated box)"/>
    <property type="match status" value="1"/>
</dbReference>
<protein>
    <submittedName>
        <fullName evidence="17">Zinc finger protein 420-like</fullName>
    </submittedName>
</protein>
<feature type="region of interest" description="Disordered" evidence="13">
    <location>
        <begin position="74"/>
        <end position="95"/>
    </location>
</feature>
<keyword evidence="7" id="KW-0862">Zinc</keyword>
<feature type="domain" description="C2H2-type" evidence="14">
    <location>
        <begin position="140"/>
        <end position="167"/>
    </location>
</feature>
<dbReference type="PROSITE" id="PS50805">
    <property type="entry name" value="KRAB"/>
    <property type="match status" value="1"/>
</dbReference>
<evidence type="ECO:0000256" key="10">
    <source>
        <dbReference type="ARBA" id="ARBA00023163"/>
    </source>
</evidence>
<dbReference type="GO" id="GO:0000978">
    <property type="term" value="F:RNA polymerase II cis-regulatory region sequence-specific DNA binding"/>
    <property type="evidence" value="ECO:0007669"/>
    <property type="project" value="TreeGrafter"/>
</dbReference>
<feature type="domain" description="C2H2-type" evidence="14">
    <location>
        <begin position="943"/>
        <end position="970"/>
    </location>
</feature>
<dbReference type="Gene3D" id="6.10.140.140">
    <property type="match status" value="1"/>
</dbReference>
<keyword evidence="4" id="KW-0479">Metal-binding</keyword>
<dbReference type="AlphaFoldDB" id="A0AA97J7Y5"/>
<dbReference type="KEGG" id="emc:129328005"/>
<feature type="domain" description="C2H2-type" evidence="14">
    <location>
        <begin position="775"/>
        <end position="802"/>
    </location>
</feature>
<evidence type="ECO:0000313" key="16">
    <source>
        <dbReference type="Proteomes" id="UP001190640"/>
    </source>
</evidence>
<evidence type="ECO:0000256" key="5">
    <source>
        <dbReference type="ARBA" id="ARBA00022737"/>
    </source>
</evidence>
<feature type="domain" description="C2H2-type" evidence="14">
    <location>
        <begin position="831"/>
        <end position="858"/>
    </location>
</feature>
<evidence type="ECO:0000256" key="11">
    <source>
        <dbReference type="ARBA" id="ARBA00023242"/>
    </source>
</evidence>
<dbReference type="FunFam" id="3.30.160.60:FF:000478">
    <property type="entry name" value="Zinc finger protein 133"/>
    <property type="match status" value="1"/>
</dbReference>
<feature type="domain" description="C2H2-type" evidence="14">
    <location>
        <begin position="859"/>
        <end position="886"/>
    </location>
</feature>
<dbReference type="PANTHER" id="PTHR24399">
    <property type="entry name" value="ZINC FINGER AND BTB DOMAIN-CONTAINING"/>
    <property type="match status" value="1"/>
</dbReference>
<dbReference type="SMART" id="SM00355">
    <property type="entry name" value="ZnF_C2H2"/>
    <property type="match status" value="16"/>
</dbReference>
<feature type="domain" description="C2H2-type" evidence="14">
    <location>
        <begin position="252"/>
        <end position="279"/>
    </location>
</feature>
<evidence type="ECO:0000256" key="7">
    <source>
        <dbReference type="ARBA" id="ARBA00022833"/>
    </source>
</evidence>
<feature type="domain" description="C2H2-type" evidence="14">
    <location>
        <begin position="887"/>
        <end position="914"/>
    </location>
</feature>
<dbReference type="PROSITE" id="PS00028">
    <property type="entry name" value="ZINC_FINGER_C2H2_1"/>
    <property type="match status" value="16"/>
</dbReference>
<evidence type="ECO:0000259" key="15">
    <source>
        <dbReference type="PROSITE" id="PS50805"/>
    </source>
</evidence>
<keyword evidence="9" id="KW-0238">DNA-binding</keyword>
<evidence type="ECO:0000256" key="13">
    <source>
        <dbReference type="SAM" id="MobiDB-lite"/>
    </source>
</evidence>
<dbReference type="Pfam" id="PF01352">
    <property type="entry name" value="KRAB"/>
    <property type="match status" value="1"/>
</dbReference>
<feature type="compositionally biased region" description="Basic and acidic residues" evidence="13">
    <location>
        <begin position="427"/>
        <end position="436"/>
    </location>
</feature>
<comment type="function">
    <text evidence="1">May be involved in transcriptional regulation.</text>
</comment>
<dbReference type="CDD" id="cd07765">
    <property type="entry name" value="KRAB_A-box"/>
    <property type="match status" value="1"/>
</dbReference>